<keyword evidence="2" id="KW-1185">Reference proteome</keyword>
<evidence type="ECO:0008006" key="3">
    <source>
        <dbReference type="Google" id="ProtNLM"/>
    </source>
</evidence>
<accession>C9LJW1</accession>
<dbReference type="GeneID" id="84577108"/>
<evidence type="ECO:0000313" key="2">
    <source>
        <dbReference type="Proteomes" id="UP000003460"/>
    </source>
</evidence>
<dbReference type="RefSeq" id="WP_006256337.1">
    <property type="nucleotide sequence ID" value="NZ_GG700643.1"/>
</dbReference>
<protein>
    <recommendedName>
        <fullName evidence="3">Lipoprotein</fullName>
    </recommendedName>
</protein>
<dbReference type="PROSITE" id="PS51257">
    <property type="entry name" value="PROKAR_LIPOPROTEIN"/>
    <property type="match status" value="1"/>
</dbReference>
<dbReference type="EMBL" id="ACIJ02000028">
    <property type="protein sequence ID" value="EEX70483.1"/>
    <property type="molecule type" value="Genomic_DNA"/>
</dbReference>
<dbReference type="HOGENOM" id="CLU_567258_0_0_10"/>
<dbReference type="AlphaFoldDB" id="C9LJW1"/>
<dbReference type="OrthoDB" id="1100636at2"/>
<reference evidence="1" key="1">
    <citation type="submission" date="2009-09" db="EMBL/GenBank/DDBJ databases">
        <authorList>
            <person name="Weinstock G."/>
            <person name="Sodergren E."/>
            <person name="Clifton S."/>
            <person name="Fulton L."/>
            <person name="Fulton B."/>
            <person name="Courtney L."/>
            <person name="Fronick C."/>
            <person name="Harrison M."/>
            <person name="Strong C."/>
            <person name="Farmer C."/>
            <person name="Delahaunty K."/>
            <person name="Markovic C."/>
            <person name="Hall O."/>
            <person name="Minx P."/>
            <person name="Tomlinson C."/>
            <person name="Mitreva M."/>
            <person name="Nelson J."/>
            <person name="Hou S."/>
            <person name="Wollam A."/>
            <person name="Pepin K.H."/>
            <person name="Johnson M."/>
            <person name="Bhonagiri V."/>
            <person name="Nash W.E."/>
            <person name="Warren W."/>
            <person name="Chinwalla A."/>
            <person name="Mardis E.R."/>
            <person name="Wilson R.K."/>
        </authorList>
    </citation>
    <scope>NUCLEOTIDE SEQUENCE [LARGE SCALE GENOMIC DNA]</scope>
    <source>
        <strain evidence="1">ATCC 51259</strain>
    </source>
</reference>
<evidence type="ECO:0000313" key="1">
    <source>
        <dbReference type="EMBL" id="EEX70483.1"/>
    </source>
</evidence>
<name>C9LJW1_9BACT</name>
<gene>
    <name evidence="1" type="ORF">GCWU000325_02525</name>
</gene>
<organism evidence="1 2">
    <name type="scientific">Alloprevotella tannerae ATCC 51259</name>
    <dbReference type="NCBI Taxonomy" id="626522"/>
    <lineage>
        <taxon>Bacteria</taxon>
        <taxon>Pseudomonadati</taxon>
        <taxon>Bacteroidota</taxon>
        <taxon>Bacteroidia</taxon>
        <taxon>Bacteroidales</taxon>
        <taxon>Prevotellaceae</taxon>
        <taxon>Alloprevotella</taxon>
    </lineage>
</organism>
<dbReference type="eggNOG" id="ENOG50330UY">
    <property type="taxonomic scope" value="Bacteria"/>
</dbReference>
<sequence length="481" mass="54334">MKHVKIKKGAFYLGLSALFLFSCSNDESAINKSNNELENDKGEAILAFPSKDAILQAVKSTNISSIRTRATNAATGNAIESSHFISLTDKVLPNDPVLNEVSEEEKRIILEEGMTYYDMYGCEEYLPSLNFARLLNSNREIQLNDSIYKITEFGTLTTSAKDRLKLDDAYSSLKAYSLSTDNSTPKFSLAPGVVFTPYDNYTQDSSPKSKTTAENLPTERFKHYSAESKTFVGKIIGKVLGDRSVKHDEFMKKRRVNGSLYSYNYLVYHETGCFVSMSKKRGGLFKFINGWKDIPAEELFMQYKGLVLEMNVKVPTQNLPKNNFQQVFTSYSYFKVHGLDHTFNKTIDICGLEVKEKDLYKLIGQGTQEIFNILRSWLKDPSALDKTEGGTAIRIITPESVYVVIPNDTYIVTNKEKMRKVFDSGVLLYISISNGGTWKNFLETIRGYRNMPVKKLIGGEVLLAGKLNNKWGGMFIKKETN</sequence>
<proteinExistence type="predicted"/>
<dbReference type="Proteomes" id="UP000003460">
    <property type="component" value="Unassembled WGS sequence"/>
</dbReference>
<comment type="caution">
    <text evidence="1">The sequence shown here is derived from an EMBL/GenBank/DDBJ whole genome shotgun (WGS) entry which is preliminary data.</text>
</comment>